<protein>
    <submittedName>
        <fullName evidence="1">G9361 protein</fullName>
    </submittedName>
</protein>
<evidence type="ECO:0000313" key="1">
    <source>
        <dbReference type="EMBL" id="CAL5226512.1"/>
    </source>
</evidence>
<reference evidence="1 2" key="1">
    <citation type="submission" date="2024-06" db="EMBL/GenBank/DDBJ databases">
        <authorList>
            <person name="Kraege A."/>
            <person name="Thomma B."/>
        </authorList>
    </citation>
    <scope>NUCLEOTIDE SEQUENCE [LARGE SCALE GENOMIC DNA]</scope>
</reference>
<sequence length="160" mass="17716">MEKELFMDSCRITTPTPQPRAWNYVLRGRTAPSQNPDGLVMYMAASPPDRMTTYAGSGLPFANPDMAYDNTPNVGVVQASQGSYEIRMLFPNSFYVELGKELLPPHVLVRACDPDGASDVTPIVLGETIPGRGLTSLPGHYTRSQFTEKVWDITDLEKYV</sequence>
<comment type="caution">
    <text evidence="1">The sequence shown here is derived from an EMBL/GenBank/DDBJ whole genome shotgun (WGS) entry which is preliminary data.</text>
</comment>
<accession>A0ABP1G318</accession>
<gene>
    <name evidence="1" type="primary">g9361</name>
    <name evidence="1" type="ORF">VP750_LOCUS8418</name>
</gene>
<name>A0ABP1G318_9CHLO</name>
<keyword evidence="2" id="KW-1185">Reference proteome</keyword>
<dbReference type="Proteomes" id="UP001497392">
    <property type="component" value="Unassembled WGS sequence"/>
</dbReference>
<proteinExistence type="predicted"/>
<evidence type="ECO:0000313" key="2">
    <source>
        <dbReference type="Proteomes" id="UP001497392"/>
    </source>
</evidence>
<dbReference type="EMBL" id="CAXHTA020000016">
    <property type="protein sequence ID" value="CAL5226512.1"/>
    <property type="molecule type" value="Genomic_DNA"/>
</dbReference>
<organism evidence="1 2">
    <name type="scientific">Coccomyxa viridis</name>
    <dbReference type="NCBI Taxonomy" id="1274662"/>
    <lineage>
        <taxon>Eukaryota</taxon>
        <taxon>Viridiplantae</taxon>
        <taxon>Chlorophyta</taxon>
        <taxon>core chlorophytes</taxon>
        <taxon>Trebouxiophyceae</taxon>
        <taxon>Trebouxiophyceae incertae sedis</taxon>
        <taxon>Coccomyxaceae</taxon>
        <taxon>Coccomyxa</taxon>
    </lineage>
</organism>